<feature type="region of interest" description="Disordered" evidence="1">
    <location>
        <begin position="114"/>
        <end position="133"/>
    </location>
</feature>
<reference evidence="2" key="1">
    <citation type="journal article" date="2019" name="Beilstein J. Org. Chem.">
        <title>Nanangenines: drimane sesquiterpenoids as the dominant metabolite cohort of a novel Australian fungus, Aspergillus nanangensis.</title>
        <authorList>
            <person name="Lacey H.J."/>
            <person name="Gilchrist C.L.M."/>
            <person name="Crombie A."/>
            <person name="Kalaitzis J.A."/>
            <person name="Vuong D."/>
            <person name="Rutledge P.J."/>
            <person name="Turner P."/>
            <person name="Pitt J.I."/>
            <person name="Lacey E."/>
            <person name="Chooi Y.H."/>
            <person name="Piggott A.M."/>
        </authorList>
    </citation>
    <scope>NUCLEOTIDE SEQUENCE</scope>
    <source>
        <strain evidence="2">MST-FP2251</strain>
    </source>
</reference>
<proteinExistence type="predicted"/>
<dbReference type="EMBL" id="VCAU01000113">
    <property type="protein sequence ID" value="KAF9884748.1"/>
    <property type="molecule type" value="Genomic_DNA"/>
</dbReference>
<keyword evidence="3" id="KW-1185">Reference proteome</keyword>
<feature type="region of interest" description="Disordered" evidence="1">
    <location>
        <begin position="707"/>
        <end position="756"/>
    </location>
</feature>
<protein>
    <submittedName>
        <fullName evidence="2">Uncharacterized protein</fullName>
    </submittedName>
</protein>
<dbReference type="Proteomes" id="UP001194746">
    <property type="component" value="Unassembled WGS sequence"/>
</dbReference>
<name>A0AAD4CFB8_ASPNN</name>
<dbReference type="AlphaFoldDB" id="A0AAD4CFB8"/>
<accession>A0AAD4CFB8</accession>
<evidence type="ECO:0000313" key="3">
    <source>
        <dbReference type="Proteomes" id="UP001194746"/>
    </source>
</evidence>
<organism evidence="2 3">
    <name type="scientific">Aspergillus nanangensis</name>
    <dbReference type="NCBI Taxonomy" id="2582783"/>
    <lineage>
        <taxon>Eukaryota</taxon>
        <taxon>Fungi</taxon>
        <taxon>Dikarya</taxon>
        <taxon>Ascomycota</taxon>
        <taxon>Pezizomycotina</taxon>
        <taxon>Eurotiomycetes</taxon>
        <taxon>Eurotiomycetidae</taxon>
        <taxon>Eurotiales</taxon>
        <taxon>Aspergillaceae</taxon>
        <taxon>Aspergillus</taxon>
        <taxon>Aspergillus subgen. Circumdati</taxon>
    </lineage>
</organism>
<feature type="compositionally biased region" description="Basic and acidic residues" evidence="1">
    <location>
        <begin position="728"/>
        <end position="754"/>
    </location>
</feature>
<comment type="caution">
    <text evidence="2">The sequence shown here is derived from an EMBL/GenBank/DDBJ whole genome shotgun (WGS) entry which is preliminary data.</text>
</comment>
<reference evidence="2" key="2">
    <citation type="submission" date="2020-02" db="EMBL/GenBank/DDBJ databases">
        <authorList>
            <person name="Gilchrist C.L.M."/>
            <person name="Chooi Y.-H."/>
        </authorList>
    </citation>
    <scope>NUCLEOTIDE SEQUENCE</scope>
    <source>
        <strain evidence="2">MST-FP2251</strain>
    </source>
</reference>
<evidence type="ECO:0000313" key="2">
    <source>
        <dbReference type="EMBL" id="KAF9884748.1"/>
    </source>
</evidence>
<evidence type="ECO:0000256" key="1">
    <source>
        <dbReference type="SAM" id="MobiDB-lite"/>
    </source>
</evidence>
<gene>
    <name evidence="2" type="ORF">FE257_001310</name>
</gene>
<sequence length="859" mass="95415">MPHEYTELCRMCPRSFLFAVVANVGPGCESRPLAVAYRQGDNSMEQTHLQRVEHFAADTLALIEILSDPANRAPLEAETVLARDWYWRTQGHDKDRFTPRPTVPDSVQPAYVPWKKQRESSQPRPQLPWRDDAPTEFPFTTTCLLLGLLGGKGDGTQRSRTRAGDVQLQPLSTKFLGKCIEYGLIVVDISDLDSGVKYGITAFPVRYMADVQYKSESRGWDAGQDPAPEKEPDVVPFSPRPRRLLSIHQWLSRYFHYDNLSNDPSLCRLDNMPRLGTAVLNYIWPRQIKPYITTFGGSPPASWRDVICDIFKTFIQPLKSVTRIKKRSSTRPPAEMIANSILPDPSRGTAFNCAEDDWATTASSVSISNDQPQHIPADIDRVIDELLVLTHQPDEHPLERAAVSNLQIVSKCTKQLREQLEEDPHRLGPFKVSSHVLAVAYAGRSHLNWAAFLNLTPSVIAAALASDELRGASALSLGADQFGLESGGDLKELTAAMSKCTGLRQLCLFQGFNRDSDDSSTRCYSELLLLWQRGAVEERGGLEWLQRKTIYATCAFSTSLRSRECLTWSSTITPSLASPHVHILPVMHMFMFGHYQDGEGPDVAADNVQPYQNFYAMNSTLLDGESFAVRFLAYLSALSSGSESEKAILQFAYHGAASPSSGQLGVIPIPAGFFNYHLSPNDPARANPSDIHPGSWMILVGSSKQISDHTETVADTPSEPCGPPPLDSPREYHTDTRQRSAKIDRGSRTSRPSDDTVVADNDVVIQYSFVKIRQAPAETIEQDQRMPTRTASRAEVVGGLTDFLRETAPETDLPAWEKRIGEMRMGLHARRGSVGTGKRYIGIGTMSESRTRGLLNRLL</sequence>